<accession>A0A4R1N4U2</accession>
<comment type="caution">
    <text evidence="2">The sequence shown here is derived from an EMBL/GenBank/DDBJ whole genome shotgun (WGS) entry which is preliminary data.</text>
</comment>
<sequence length="244" mass="27215">MAPRLLSSAAFVASLMFFGAGLTTAQPMATTPSRLIPSQLRPSMATVSDEHQTQDWGLRPEEWTRYRELMKGPLGIWSPNIDPLSALGIEARSDEERDHYAELQARAEARRVEKILAYQRAYDAAWLRLFPGQQRVNLPGAPSPDTGNTGSDRLAVFIKANCPPCQQRVQQLQAVGSAMDIYMVGSRQDDEHIRTWATQAGIDPVKVRDRTITLNHDGGRWLSLSLPGDLPAVVREVNGQWQRQ</sequence>
<evidence type="ECO:0000256" key="1">
    <source>
        <dbReference type="SAM" id="SignalP"/>
    </source>
</evidence>
<dbReference type="OrthoDB" id="8442378at2"/>
<name>A0A4R1N4U2_9GAMM</name>
<keyword evidence="1" id="KW-0732">Signal</keyword>
<dbReference type="InterPro" id="IPR022293">
    <property type="entry name" value="Integrating-conj_element"/>
</dbReference>
<feature type="signal peptide" evidence="1">
    <location>
        <begin position="1"/>
        <end position="25"/>
    </location>
</feature>
<gene>
    <name evidence="2" type="ORF">EZJ58_0191</name>
</gene>
<evidence type="ECO:0000313" key="3">
    <source>
        <dbReference type="Proteomes" id="UP000294555"/>
    </source>
</evidence>
<protein>
    <submittedName>
        <fullName evidence="2">Integrating conjugative element protein (TIGR03759 family)</fullName>
    </submittedName>
</protein>
<dbReference type="EMBL" id="SJOI01000001">
    <property type="protein sequence ID" value="TCL02195.1"/>
    <property type="molecule type" value="Genomic_DNA"/>
</dbReference>
<feature type="chain" id="PRO_5020750873" evidence="1">
    <location>
        <begin position="26"/>
        <end position="244"/>
    </location>
</feature>
<proteinExistence type="predicted"/>
<organism evidence="2 3">
    <name type="scientific">Sodalis ligni</name>
    <dbReference type="NCBI Taxonomy" id="2697027"/>
    <lineage>
        <taxon>Bacteria</taxon>
        <taxon>Pseudomonadati</taxon>
        <taxon>Pseudomonadota</taxon>
        <taxon>Gammaproteobacteria</taxon>
        <taxon>Enterobacterales</taxon>
        <taxon>Bruguierivoracaceae</taxon>
        <taxon>Sodalis</taxon>
    </lineage>
</organism>
<keyword evidence="3" id="KW-1185">Reference proteome</keyword>
<dbReference type="Proteomes" id="UP000294555">
    <property type="component" value="Unassembled WGS sequence"/>
</dbReference>
<reference evidence="2 3" key="1">
    <citation type="submission" date="2019-02" db="EMBL/GenBank/DDBJ databases">
        <title>Investigation of anaerobic lignin degradation for improved lignocellulosic biofuels.</title>
        <authorList>
            <person name="Deangelis K."/>
        </authorList>
    </citation>
    <scope>NUCLEOTIDE SEQUENCE [LARGE SCALE GENOMIC DNA]</scope>
    <source>
        <strain evidence="2 3">159R</strain>
    </source>
</reference>
<dbReference type="NCBIfam" id="TIGR03759">
    <property type="entry name" value="conj_TIGR03759"/>
    <property type="match status" value="1"/>
</dbReference>
<dbReference type="AlphaFoldDB" id="A0A4R1N4U2"/>
<evidence type="ECO:0000313" key="2">
    <source>
        <dbReference type="EMBL" id="TCL02195.1"/>
    </source>
</evidence>